<evidence type="ECO:0000256" key="1">
    <source>
        <dbReference type="SAM" id="MobiDB-lite"/>
    </source>
</evidence>
<accession>A0A9W6I771</accession>
<evidence type="ECO:0000313" key="3">
    <source>
        <dbReference type="Proteomes" id="UP001143474"/>
    </source>
</evidence>
<name>A0A9W6I771_9ACTN</name>
<gene>
    <name evidence="2" type="ORF">GCM10017600_67470</name>
</gene>
<feature type="region of interest" description="Disordered" evidence="1">
    <location>
        <begin position="1"/>
        <end position="25"/>
    </location>
</feature>
<dbReference type="Proteomes" id="UP001143474">
    <property type="component" value="Unassembled WGS sequence"/>
</dbReference>
<dbReference type="EMBL" id="BSEV01000022">
    <property type="protein sequence ID" value="GLK13336.1"/>
    <property type="molecule type" value="Genomic_DNA"/>
</dbReference>
<comment type="caution">
    <text evidence="2">The sequence shown here is derived from an EMBL/GenBank/DDBJ whole genome shotgun (WGS) entry which is preliminary data.</text>
</comment>
<reference evidence="2" key="2">
    <citation type="submission" date="2023-01" db="EMBL/GenBank/DDBJ databases">
        <authorList>
            <person name="Sun Q."/>
            <person name="Evtushenko L."/>
        </authorList>
    </citation>
    <scope>NUCLEOTIDE SEQUENCE</scope>
    <source>
        <strain evidence="2">VKM Ac-2007</strain>
    </source>
</reference>
<keyword evidence="3" id="KW-1185">Reference proteome</keyword>
<proteinExistence type="predicted"/>
<protein>
    <submittedName>
        <fullName evidence="2">Uncharacterized protein</fullName>
    </submittedName>
</protein>
<organism evidence="2 3">
    <name type="scientific">Streptosporangium carneum</name>
    <dbReference type="NCBI Taxonomy" id="47481"/>
    <lineage>
        <taxon>Bacteria</taxon>
        <taxon>Bacillati</taxon>
        <taxon>Actinomycetota</taxon>
        <taxon>Actinomycetes</taxon>
        <taxon>Streptosporangiales</taxon>
        <taxon>Streptosporangiaceae</taxon>
        <taxon>Streptosporangium</taxon>
    </lineage>
</organism>
<dbReference type="AlphaFoldDB" id="A0A9W6I771"/>
<sequence length="62" mass="6858">MSPDNRDLPPARRSGFPGCCQRRKVPVDEESKHTIAGLAFYVGRPNATTAMTRLKKIIEEGS</sequence>
<evidence type="ECO:0000313" key="2">
    <source>
        <dbReference type="EMBL" id="GLK13336.1"/>
    </source>
</evidence>
<reference evidence="2" key="1">
    <citation type="journal article" date="2014" name="Int. J. Syst. Evol. Microbiol.">
        <title>Complete genome sequence of Corynebacterium casei LMG S-19264T (=DSM 44701T), isolated from a smear-ripened cheese.</title>
        <authorList>
            <consortium name="US DOE Joint Genome Institute (JGI-PGF)"/>
            <person name="Walter F."/>
            <person name="Albersmeier A."/>
            <person name="Kalinowski J."/>
            <person name="Ruckert C."/>
        </authorList>
    </citation>
    <scope>NUCLEOTIDE SEQUENCE</scope>
    <source>
        <strain evidence="2">VKM Ac-2007</strain>
    </source>
</reference>
<feature type="compositionally biased region" description="Basic and acidic residues" evidence="1">
    <location>
        <begin position="1"/>
        <end position="10"/>
    </location>
</feature>